<keyword evidence="1" id="KW-0238">DNA-binding</keyword>
<gene>
    <name evidence="4" type="ORF">ACFQ1G_13665</name>
</gene>
<protein>
    <submittedName>
        <fullName evidence="4">Phage integrase SAM-like domain-containing protein</fullName>
    </submittedName>
</protein>
<keyword evidence="5" id="KW-1185">Reference proteome</keyword>
<name>A0ABW3IK16_9FLAO</name>
<dbReference type="InterPro" id="IPR011010">
    <property type="entry name" value="DNA_brk_join_enz"/>
</dbReference>
<sequence length="445" mass="51736">MALSFFLQSKKNPAPIYVRIREGRGIDAKAKTNLKINPDHFVKGKTKNLRMPSGADIQTKKLVQETNMALNSLQEDLDLLRFSLTTALNNRKDYETINSDWLKEQINPCKKDELPVDLIGYFDYYYEVKKNELKPTTLKKNKSIRNRVEAFQKTYGKIYIQEVNRRFSRSFQSWCDKENYANNTKLQTLKVIKTICYHAKENGIPTHPELEYIAKGLRFQKAEHIHLSFEDIKKIVEVKLEKERLDTARDWLVISCYTAQRVSDFLYYSEDDVTYNMEEKMYMLNIKQDKTEKPVSIPLVPEVVDILKKRDGKFPPIFSKNEDSNEAMYNRAIKEVCRLAKVNDLVEVQMKNPKTKRNEEVLVQKFKAVSSHIGRRSFATNFYGRIKTPLLISATGHSTEAQFLRYVGRTEDQNAVALGHAMRGVLETRNREPQLKVVKAAVNEN</sequence>
<evidence type="ECO:0000313" key="4">
    <source>
        <dbReference type="EMBL" id="MFD0977840.1"/>
    </source>
</evidence>
<dbReference type="Gene3D" id="1.10.150.130">
    <property type="match status" value="1"/>
</dbReference>
<dbReference type="InterPro" id="IPR013762">
    <property type="entry name" value="Integrase-like_cat_sf"/>
</dbReference>
<dbReference type="InterPro" id="IPR010998">
    <property type="entry name" value="Integrase_recombinase_N"/>
</dbReference>
<dbReference type="PANTHER" id="PTHR30349">
    <property type="entry name" value="PHAGE INTEGRASE-RELATED"/>
    <property type="match status" value="1"/>
</dbReference>
<proteinExistence type="predicted"/>
<dbReference type="PANTHER" id="PTHR30349:SF64">
    <property type="entry name" value="PROPHAGE INTEGRASE INTD-RELATED"/>
    <property type="match status" value="1"/>
</dbReference>
<feature type="domain" description="Phage integrase SAM-like" evidence="3">
    <location>
        <begin position="118"/>
        <end position="204"/>
    </location>
</feature>
<keyword evidence="2" id="KW-0233">DNA recombination</keyword>
<dbReference type="EMBL" id="JBHTJP010000035">
    <property type="protein sequence ID" value="MFD0977840.1"/>
    <property type="molecule type" value="Genomic_DNA"/>
</dbReference>
<organism evidence="4 5">
    <name type="scientific">Salinimicrobium gaetbulicola</name>
    <dbReference type="NCBI Taxonomy" id="999702"/>
    <lineage>
        <taxon>Bacteria</taxon>
        <taxon>Pseudomonadati</taxon>
        <taxon>Bacteroidota</taxon>
        <taxon>Flavobacteriia</taxon>
        <taxon>Flavobacteriales</taxon>
        <taxon>Flavobacteriaceae</taxon>
        <taxon>Salinimicrobium</taxon>
    </lineage>
</organism>
<accession>A0ABW3IK16</accession>
<dbReference type="Gene3D" id="1.10.443.10">
    <property type="entry name" value="Intergrase catalytic core"/>
    <property type="match status" value="1"/>
</dbReference>
<dbReference type="RefSeq" id="WP_380740446.1">
    <property type="nucleotide sequence ID" value="NZ_JBHTJP010000035.1"/>
</dbReference>
<evidence type="ECO:0000256" key="2">
    <source>
        <dbReference type="ARBA" id="ARBA00023172"/>
    </source>
</evidence>
<evidence type="ECO:0000259" key="3">
    <source>
        <dbReference type="Pfam" id="PF13102"/>
    </source>
</evidence>
<dbReference type="InterPro" id="IPR050090">
    <property type="entry name" value="Tyrosine_recombinase_XerCD"/>
</dbReference>
<dbReference type="Proteomes" id="UP001597100">
    <property type="component" value="Unassembled WGS sequence"/>
</dbReference>
<dbReference type="InterPro" id="IPR025269">
    <property type="entry name" value="SAM-like_dom"/>
</dbReference>
<evidence type="ECO:0000256" key="1">
    <source>
        <dbReference type="ARBA" id="ARBA00023125"/>
    </source>
</evidence>
<comment type="caution">
    <text evidence="4">The sequence shown here is derived from an EMBL/GenBank/DDBJ whole genome shotgun (WGS) entry which is preliminary data.</text>
</comment>
<dbReference type="Pfam" id="PF13102">
    <property type="entry name" value="Phage_int_SAM_5"/>
    <property type="match status" value="1"/>
</dbReference>
<reference evidence="5" key="1">
    <citation type="journal article" date="2019" name="Int. J. Syst. Evol. Microbiol.">
        <title>The Global Catalogue of Microorganisms (GCM) 10K type strain sequencing project: providing services to taxonomists for standard genome sequencing and annotation.</title>
        <authorList>
            <consortium name="The Broad Institute Genomics Platform"/>
            <consortium name="The Broad Institute Genome Sequencing Center for Infectious Disease"/>
            <person name="Wu L."/>
            <person name="Ma J."/>
        </authorList>
    </citation>
    <scope>NUCLEOTIDE SEQUENCE [LARGE SCALE GENOMIC DNA]</scope>
    <source>
        <strain evidence="5">CCUG 60898</strain>
    </source>
</reference>
<evidence type="ECO:0000313" key="5">
    <source>
        <dbReference type="Proteomes" id="UP001597100"/>
    </source>
</evidence>
<dbReference type="SUPFAM" id="SSF56349">
    <property type="entry name" value="DNA breaking-rejoining enzymes"/>
    <property type="match status" value="1"/>
</dbReference>